<reference evidence="1" key="1">
    <citation type="submission" date="2022-11" db="EMBL/GenBank/DDBJ databases">
        <title>Draft genome sequences of strains of Pseudomonas imrae sp. nov.</title>
        <authorList>
            <person name="Salva Serra F."/>
            <person name="Nimje P."/>
            <person name="Moore E.R.B."/>
            <person name="Marathe N.P."/>
        </authorList>
    </citation>
    <scope>NUCLEOTIDE SEQUENCE</scope>
    <source>
        <strain evidence="1">15FMM2</strain>
    </source>
</reference>
<keyword evidence="2" id="KW-1185">Reference proteome</keyword>
<sequence length="464" mass="52233">MSAIHEQAMNYVYQQVLQRLLGHFSREERTVLQLLIQRLIVAAGGIEHIGEYKVLLVHGAGKGSSYTLAFLRAAQLSIAGRAPKSFQLRVATLRHVGMTQTVLDNIHRGYSALFLYDDPRVELLTVENQEVLPFNHLRPVCVAAQDASRRNMLMIGHKNDGDICASLCNDGYLSLGDFYQRVTSCNGGVHALVSSDSPRKQNRYLAWLKRTTRGVISEDRGVRPISLSALFADMDERRAAYYHEIYGPHYQSPLSTSKEHDRRLAYIGIADLAGNTNRIARHLLNDFMGYKPDAFAFRFSRPAYANPLLTAHLRGLQAEVLRGGDYRQGAMSFAEKAIAFLYGKQILELSSIQVGTKEGRMLAATYAREFYNLEEAQLVCLLYSPFLQQGQKLEVFLRRCHPGMLVALPELHKVLQGKPGAEMIQQWVVHTSGLPLELLQHLYRTSLPTDEPCRPHDQSRGQGR</sequence>
<dbReference type="EMBL" id="JAPEQY010000016">
    <property type="protein sequence ID" value="MFO2479600.1"/>
    <property type="molecule type" value="Genomic_DNA"/>
</dbReference>
<name>A0ACC7PHU7_9PSED</name>
<dbReference type="Proteomes" id="UP001637618">
    <property type="component" value="Unassembled WGS sequence"/>
</dbReference>
<evidence type="ECO:0000313" key="1">
    <source>
        <dbReference type="EMBL" id="MFO2479600.1"/>
    </source>
</evidence>
<proteinExistence type="predicted"/>
<organism evidence="1 2">
    <name type="scientific">Pseudomonas imrae</name>
    <dbReference type="NCBI Taxonomy" id="2992837"/>
    <lineage>
        <taxon>Bacteria</taxon>
        <taxon>Pseudomonadati</taxon>
        <taxon>Pseudomonadota</taxon>
        <taxon>Gammaproteobacteria</taxon>
        <taxon>Pseudomonadales</taxon>
        <taxon>Pseudomonadaceae</taxon>
        <taxon>Pseudomonas</taxon>
    </lineage>
</organism>
<protein>
    <submittedName>
        <fullName evidence="1">Uncharacterized protein</fullName>
    </submittedName>
</protein>
<evidence type="ECO:0000313" key="2">
    <source>
        <dbReference type="Proteomes" id="UP001637618"/>
    </source>
</evidence>
<gene>
    <name evidence="1" type="ORF">OOJ96_19540</name>
</gene>
<comment type="caution">
    <text evidence="1">The sequence shown here is derived from an EMBL/GenBank/DDBJ whole genome shotgun (WGS) entry which is preliminary data.</text>
</comment>
<accession>A0ACC7PHU7</accession>